<feature type="domain" description="Tip attachment protein J HDII-ins2" evidence="5">
    <location>
        <begin position="96"/>
        <end position="222"/>
    </location>
</feature>
<comment type="caution">
    <text evidence="6">The sequence shown here is derived from an EMBL/GenBank/DDBJ whole genome shotgun (WGS) entry which is preliminary data.</text>
</comment>
<feature type="domain" description="Tip attachment protein J second Ig-like" evidence="4">
    <location>
        <begin position="724"/>
        <end position="821"/>
    </location>
</feature>
<dbReference type="AlphaFoldDB" id="A0AA42PBD5"/>
<dbReference type="InterPro" id="IPR036116">
    <property type="entry name" value="FN3_sf"/>
</dbReference>
<feature type="domain" description="Tip attachment protein J central straight fiber" evidence="2">
    <location>
        <begin position="1039"/>
        <end position="1163"/>
    </location>
</feature>
<dbReference type="Pfam" id="PF24489">
    <property type="entry name" value="Ig_J_second"/>
    <property type="match status" value="1"/>
</dbReference>
<dbReference type="InterPro" id="IPR057587">
    <property type="entry name" value="GpJ_Ig_second"/>
</dbReference>
<dbReference type="Pfam" id="PF13550">
    <property type="entry name" value="Phage-tail_3"/>
    <property type="match status" value="1"/>
</dbReference>
<dbReference type="Pfam" id="PF24801">
    <property type="entry name" value="FNIII-A_GpJ"/>
    <property type="match status" value="1"/>
</dbReference>
<evidence type="ECO:0000259" key="3">
    <source>
        <dbReference type="Pfam" id="PF13550"/>
    </source>
</evidence>
<evidence type="ECO:0000259" key="5">
    <source>
        <dbReference type="Pfam" id="PF24801"/>
    </source>
</evidence>
<proteinExistence type="predicted"/>
<evidence type="ECO:0000259" key="4">
    <source>
        <dbReference type="Pfam" id="PF24489"/>
    </source>
</evidence>
<dbReference type="EMBL" id="JAOCAE010000009">
    <property type="protein sequence ID" value="MDH1237247.1"/>
    <property type="molecule type" value="Genomic_DNA"/>
</dbReference>
<protein>
    <submittedName>
        <fullName evidence="6">Phage tail protein</fullName>
    </submittedName>
</protein>
<accession>A0AA42PBD5</accession>
<dbReference type="PANTHER" id="PTHR36251">
    <property type="entry name" value="FELS-1 PROPHAGE HOST SPECIFICITY PROTEIN-RELATED"/>
    <property type="match status" value="1"/>
</dbReference>
<name>A0AA42PBD5_STUST</name>
<evidence type="ECO:0000256" key="1">
    <source>
        <dbReference type="SAM" id="MobiDB-lite"/>
    </source>
</evidence>
<reference evidence="6" key="1">
    <citation type="submission" date="2022-09" db="EMBL/GenBank/DDBJ databases">
        <title>Intensive care unit water sources are persistently colonized with multi-drug resistant bacteria and are the site of extensive horizontal gene transfer of antibiotic resistance genes.</title>
        <authorList>
            <person name="Diorio-Toth L."/>
        </authorList>
    </citation>
    <scope>NUCLEOTIDE SEQUENCE</scope>
    <source>
        <strain evidence="6">GD03947</strain>
    </source>
</reference>
<evidence type="ECO:0000313" key="6">
    <source>
        <dbReference type="EMBL" id="MDH1237247.1"/>
    </source>
</evidence>
<feature type="region of interest" description="Disordered" evidence="1">
    <location>
        <begin position="1"/>
        <end position="30"/>
    </location>
</feature>
<dbReference type="Pfam" id="PF09327">
    <property type="entry name" value="Phage_Tail_Tip"/>
    <property type="match status" value="1"/>
</dbReference>
<dbReference type="InterPro" id="IPR015406">
    <property type="entry name" value="GpJ_CSF"/>
</dbReference>
<dbReference type="Proteomes" id="UP001158500">
    <property type="component" value="Unassembled WGS sequence"/>
</dbReference>
<dbReference type="InterPro" id="IPR053171">
    <property type="entry name" value="Viral_Tip_Attach_Protein"/>
</dbReference>
<gene>
    <name evidence="6" type="ORF">N5C32_14505</name>
</gene>
<dbReference type="PANTHER" id="PTHR36251:SF2">
    <property type="entry name" value="GIFSY-2 PROPHAGE HOST SPECIFICITY PROTEIN J, PHAGE LAMBDA"/>
    <property type="match status" value="1"/>
</dbReference>
<feature type="domain" description="Tip attachment protein J" evidence="3">
    <location>
        <begin position="341"/>
        <end position="496"/>
    </location>
</feature>
<evidence type="ECO:0000259" key="2">
    <source>
        <dbReference type="Pfam" id="PF09327"/>
    </source>
</evidence>
<sequence>MTDLTIHGAGGGGGGGSSKQRTPREDPNTLRSVSKGRILDLIAHGPIHGLVNGLQSIFLDDTPLQNPDGTFNFEGVTVHTRNGYPDQDYIPGFPAVENTISISAEVTAANPIVRSTTNPEVDAVVVTVQLQGLSKTDAENGDVKGTSVTIGIDVRSGNGDWAPAALNTIAGKTNSAYQKSIRVPLTGTAPFDIRVRRVTPDSESSRIVDKVAWTSMVEIVDTKLSYPDSALVGIELDASLFGSSIPSRSYDVKLSIIRVPSNYNPLTRTYTGLWDGQFKRAWTDNPAWAFYDLATDPVIGADVKNVDKWALYQIGRYCDELVPDGYGGMEPRFTINTVFAERRDAINVLADLASVFRGMCYWGSDSLVPVADMPADPVKLVTPANVVNGEFEYSGTSLRERHSVAIVMWNDPDDNYRQKPEFVEDPDSIELFGWRETQVTALGCTSRGQARRLGKWILYSERSETQTVNYTASMDHADLRPGDFIEIADPDQAGARMGGRVMVPGSKTLTLDKVPAQTSSDTWFLSVTMPTGQIERRQVLSFSGDEVTLQEPLSAAPLRGAVWVLTSLSVTLPIYRVTAVSEDSEKLEYKVTATEHDPTKYNRVERDLILPDTPVSFIPSGPVSPPSDLSVRPFKYLAGGADHQGMTISWSASRDVRVESYQVEVMGPGEMTYRTAYSGPALSFDELDTDPGEWLVRVRAVSSNRRSEWVNLTVNAAGLLLPAPPDSVDIKTATFSVAMTPRNLYPGQLYEFWRSDVALSTEQILDNASRVTLSTNMVDAGLRPDTTYFYYIRGANIYGHSDWFPAQAKTLRNFDDIVSAIDEDIRKEGGLFDQITGELGSEIDQAVAMATKASEDAQAAVDAANSLVPRLTASENGLTDLALSDAQQSIQLAAVATNTEGFSALVATEKATRELEDGILGSRIDTVTATAGDNKAAIQENSLALVTAEQALLNRTAALESSFHTLDTNITSRMSVEETTRATETSALSQRMGHLEASVGENISSRVKTVETALATTEEALATKVTQLESSVGDQFASISQTYATQAYTDGAVSRAVTTVTVNGKKAVFGISVDKEVAEIGAIADRFYIYNPYAGDYTLAFAVEDGVTVIRDALIRDASITMAKIADSLQSDNYIPGAQGWRLSRSGVFEINGSSAGQGQLVQTNQTISVFDATGRLRVQLGRLT</sequence>
<dbReference type="InterPro" id="IPR032876">
    <property type="entry name" value="J_dom"/>
</dbReference>
<dbReference type="InterPro" id="IPR055385">
    <property type="entry name" value="GpJ_HDII-ins2"/>
</dbReference>
<organism evidence="6 7">
    <name type="scientific">Stutzerimonas stutzeri</name>
    <name type="common">Pseudomonas stutzeri</name>
    <dbReference type="NCBI Taxonomy" id="316"/>
    <lineage>
        <taxon>Bacteria</taxon>
        <taxon>Pseudomonadati</taxon>
        <taxon>Pseudomonadota</taxon>
        <taxon>Gammaproteobacteria</taxon>
        <taxon>Pseudomonadales</taxon>
        <taxon>Pseudomonadaceae</taxon>
        <taxon>Stutzerimonas</taxon>
    </lineage>
</organism>
<dbReference type="SUPFAM" id="SSF49265">
    <property type="entry name" value="Fibronectin type III"/>
    <property type="match status" value="1"/>
</dbReference>
<feature type="compositionally biased region" description="Gly residues" evidence="1">
    <location>
        <begin position="8"/>
        <end position="17"/>
    </location>
</feature>
<dbReference type="RefSeq" id="WP_279641622.1">
    <property type="nucleotide sequence ID" value="NZ_JAOCAE010000009.1"/>
</dbReference>
<evidence type="ECO:0000313" key="7">
    <source>
        <dbReference type="Proteomes" id="UP001158500"/>
    </source>
</evidence>